<feature type="region of interest" description="Disordered" evidence="1">
    <location>
        <begin position="1"/>
        <end position="77"/>
    </location>
</feature>
<dbReference type="Proteomes" id="UP000813461">
    <property type="component" value="Unassembled WGS sequence"/>
</dbReference>
<keyword evidence="3" id="KW-1185">Reference proteome</keyword>
<feature type="compositionally biased region" description="Basic residues" evidence="1">
    <location>
        <begin position="55"/>
        <end position="64"/>
    </location>
</feature>
<dbReference type="AlphaFoldDB" id="A0A8K0QWB7"/>
<name>A0A8K0QWB7_9PLEO</name>
<feature type="compositionally biased region" description="Basic and acidic residues" evidence="1">
    <location>
        <begin position="192"/>
        <end position="210"/>
    </location>
</feature>
<evidence type="ECO:0000313" key="3">
    <source>
        <dbReference type="Proteomes" id="UP000813461"/>
    </source>
</evidence>
<accession>A0A8K0QWB7</accession>
<gene>
    <name evidence="2" type="ORF">FB567DRAFT_597988</name>
</gene>
<sequence length="635" mass="71525">MSTKRKATDQDVQDSADHGRNVTVRAPKRKRIATARSDLSDTEKQEQPSEPTLKPKPRPNKKKLPPPASSVPPSPFHKLMRPWLSRPQPLSAQLLFLISCRDNLVTGATGAKPWDQVAREFNERFKDELKQPLAGTTLSKRAGQARKVFLSENPEYTEALKYPVPEFEEEEDGGDGDGKVVEEEKDEEEHMDVEMREGELGEEEGPRTEVDSAAEDVANLPQTTLRSDSDERVPSQTSGDVTSVPNTHVQSTSHHPGAYYPSLIPPHNICPISRASYHLRRRTTNPVAFLFLDDHEASLDSSNPHTIDHALLLNLSPLYRQLSASDPDFDAILPIPKPFSHKTLNIFLQIIAPCAAHDLPTHYLWRLQDPVPGVYDRFGAILPEKITWSVDMLIELHLFAQYVQVHWISDMVIDRLHWMFLQQKAAKDASAHMRLNNARRDEQGRRVFIPPKLFGPRDARVWGLSVQDFDEVYLNALVQAGVEDEKVLVFIADLMRALGGRPGKKWLEDAPEYVQDIFADAQDAEEMSAMSREKFCARYHSHDGPAGCYTAALMMSGKQVVDALYTFASQEELVKYSDQLKPATAREVLEVGGLGGSLRGIKGKHLTPEKIEAEKKIWEMEIRAEEARTSLFKSR</sequence>
<dbReference type="OrthoDB" id="3797183at2759"/>
<proteinExistence type="predicted"/>
<comment type="caution">
    <text evidence="2">The sequence shown here is derived from an EMBL/GenBank/DDBJ whole genome shotgun (WGS) entry which is preliminary data.</text>
</comment>
<feature type="compositionally biased region" description="Acidic residues" evidence="1">
    <location>
        <begin position="166"/>
        <end position="175"/>
    </location>
</feature>
<evidence type="ECO:0000313" key="2">
    <source>
        <dbReference type="EMBL" id="KAH7071589.1"/>
    </source>
</evidence>
<reference evidence="2" key="1">
    <citation type="journal article" date="2021" name="Nat. Commun.">
        <title>Genetic determinants of endophytism in the Arabidopsis root mycobiome.</title>
        <authorList>
            <person name="Mesny F."/>
            <person name="Miyauchi S."/>
            <person name="Thiergart T."/>
            <person name="Pickel B."/>
            <person name="Atanasova L."/>
            <person name="Karlsson M."/>
            <person name="Huettel B."/>
            <person name="Barry K.W."/>
            <person name="Haridas S."/>
            <person name="Chen C."/>
            <person name="Bauer D."/>
            <person name="Andreopoulos W."/>
            <person name="Pangilinan J."/>
            <person name="LaButti K."/>
            <person name="Riley R."/>
            <person name="Lipzen A."/>
            <person name="Clum A."/>
            <person name="Drula E."/>
            <person name="Henrissat B."/>
            <person name="Kohler A."/>
            <person name="Grigoriev I.V."/>
            <person name="Martin F.M."/>
            <person name="Hacquard S."/>
        </authorList>
    </citation>
    <scope>NUCLEOTIDE SEQUENCE</scope>
    <source>
        <strain evidence="2">MPI-SDFR-AT-0120</strain>
    </source>
</reference>
<dbReference type="EMBL" id="JAGMVJ010000024">
    <property type="protein sequence ID" value="KAH7071589.1"/>
    <property type="molecule type" value="Genomic_DNA"/>
</dbReference>
<feature type="region of interest" description="Disordered" evidence="1">
    <location>
        <begin position="165"/>
        <end position="260"/>
    </location>
</feature>
<evidence type="ECO:0000256" key="1">
    <source>
        <dbReference type="SAM" id="MobiDB-lite"/>
    </source>
</evidence>
<feature type="compositionally biased region" description="Polar residues" evidence="1">
    <location>
        <begin position="234"/>
        <end position="254"/>
    </location>
</feature>
<organism evidence="2 3">
    <name type="scientific">Paraphoma chrysanthemicola</name>
    <dbReference type="NCBI Taxonomy" id="798071"/>
    <lineage>
        <taxon>Eukaryota</taxon>
        <taxon>Fungi</taxon>
        <taxon>Dikarya</taxon>
        <taxon>Ascomycota</taxon>
        <taxon>Pezizomycotina</taxon>
        <taxon>Dothideomycetes</taxon>
        <taxon>Pleosporomycetidae</taxon>
        <taxon>Pleosporales</taxon>
        <taxon>Pleosporineae</taxon>
        <taxon>Phaeosphaeriaceae</taxon>
        <taxon>Paraphoma</taxon>
    </lineage>
</organism>
<feature type="compositionally biased region" description="Basic and acidic residues" evidence="1">
    <location>
        <begin position="38"/>
        <end position="47"/>
    </location>
</feature>
<feature type="compositionally biased region" description="Pro residues" evidence="1">
    <location>
        <begin position="65"/>
        <end position="75"/>
    </location>
</feature>
<protein>
    <submittedName>
        <fullName evidence="2">Uncharacterized protein</fullName>
    </submittedName>
</protein>